<evidence type="ECO:0000313" key="1">
    <source>
        <dbReference type="EMBL" id="VDN07432.1"/>
    </source>
</evidence>
<keyword evidence="2" id="KW-1185">Reference proteome</keyword>
<evidence type="ECO:0000313" key="2">
    <source>
        <dbReference type="Proteomes" id="UP000276776"/>
    </source>
</evidence>
<dbReference type="WBParaSite" id="TCLT_0000978701-mRNA-1">
    <property type="protein sequence ID" value="TCLT_0000978701-mRNA-1"/>
    <property type="gene ID" value="TCLT_0000978701"/>
</dbReference>
<dbReference type="AlphaFoldDB" id="A0A0N5D9H7"/>
<accession>A0A0N5D9H7</accession>
<reference evidence="3" key="1">
    <citation type="submission" date="2017-02" db="UniProtKB">
        <authorList>
            <consortium name="WormBaseParasite"/>
        </authorList>
    </citation>
    <scope>IDENTIFICATION</scope>
</reference>
<organism evidence="3">
    <name type="scientific">Thelazia callipaeda</name>
    <name type="common">Oriental eyeworm</name>
    <name type="synonym">Parasitic nematode</name>
    <dbReference type="NCBI Taxonomy" id="103827"/>
    <lineage>
        <taxon>Eukaryota</taxon>
        <taxon>Metazoa</taxon>
        <taxon>Ecdysozoa</taxon>
        <taxon>Nematoda</taxon>
        <taxon>Chromadorea</taxon>
        <taxon>Rhabditida</taxon>
        <taxon>Spirurina</taxon>
        <taxon>Spiruromorpha</taxon>
        <taxon>Thelazioidea</taxon>
        <taxon>Thelaziidae</taxon>
        <taxon>Thelazia</taxon>
    </lineage>
</organism>
<sequence>MAVEKYEYQVKVSSDLFAPLIWPREAVMLLSESDATISFRFNEEQLVLPFGRFSGLPWSSPFGNSMLFGLLGSGGLKLLVEFENRQDLIKVHELLKRKFLAYAQFLPPEMEFGQSACRRMSTKMFIDRERSVRVPNIDYKDVIGKPFNCIAILTPI</sequence>
<proteinExistence type="predicted"/>
<protein>
    <submittedName>
        <fullName evidence="3">IRS-type PTB domain-containing protein</fullName>
    </submittedName>
</protein>
<dbReference type="Proteomes" id="UP000276776">
    <property type="component" value="Unassembled WGS sequence"/>
</dbReference>
<dbReference type="EMBL" id="UYYF01004877">
    <property type="protein sequence ID" value="VDN07432.1"/>
    <property type="molecule type" value="Genomic_DNA"/>
</dbReference>
<gene>
    <name evidence="1" type="ORF">TCLT_LOCUS9776</name>
</gene>
<reference evidence="1 2" key="2">
    <citation type="submission" date="2018-11" db="EMBL/GenBank/DDBJ databases">
        <authorList>
            <consortium name="Pathogen Informatics"/>
        </authorList>
    </citation>
    <scope>NUCLEOTIDE SEQUENCE [LARGE SCALE GENOMIC DNA]</scope>
</reference>
<evidence type="ECO:0000313" key="3">
    <source>
        <dbReference type="WBParaSite" id="TCLT_0000978701-mRNA-1"/>
    </source>
</evidence>
<name>A0A0N5D9H7_THECL</name>